<evidence type="ECO:0000256" key="5">
    <source>
        <dbReference type="ARBA" id="ARBA00022989"/>
    </source>
</evidence>
<comment type="function">
    <text evidence="7">Part of the tripartite ATP-independent periplasmic (TRAP) transport system.</text>
</comment>
<keyword evidence="3 7" id="KW-0997">Cell inner membrane</keyword>
<comment type="caution">
    <text evidence="10">The sequence shown here is derived from an EMBL/GenBank/DDBJ whole genome shotgun (WGS) entry which is preliminary data.</text>
</comment>
<evidence type="ECO:0000259" key="9">
    <source>
        <dbReference type="Pfam" id="PF06808"/>
    </source>
</evidence>
<dbReference type="PANTHER" id="PTHR33362:SF5">
    <property type="entry name" value="C4-DICARBOXYLATE TRAP TRANSPORTER LARGE PERMEASE PROTEIN DCTM"/>
    <property type="match status" value="1"/>
</dbReference>
<keyword evidence="11" id="KW-1185">Reference proteome</keyword>
<proteinExistence type="predicted"/>
<dbReference type="PANTHER" id="PTHR33362">
    <property type="entry name" value="SIALIC ACID TRAP TRANSPORTER PERMEASE PROTEIN SIAT-RELATED"/>
    <property type="match status" value="1"/>
</dbReference>
<sequence>MTRPRPSAERVPMAERFRLVLKVWGIVVIFVVIIGGIYMGIFTATEAAGVGVIFAALFAMFRKRLTWRSLWESLVETGITTGMIFIVAIGALIFSNFVNIAGFTRAMTDVLAFYDLSPFQVVLCIVLAYLAMGCVFDSIAMLTLTVPVVAAILKPMGVDMVWFGIVAVIAIELGLITPPVGINVFVVKAATTGISVWTIFRGVMPFVGAMLVLLGLVLAFPSIANLVPSLMGR</sequence>
<evidence type="ECO:0000256" key="8">
    <source>
        <dbReference type="SAM" id="Phobius"/>
    </source>
</evidence>
<keyword evidence="4 8" id="KW-0812">Transmembrane</keyword>
<protein>
    <submittedName>
        <fullName evidence="10">TRAP transporter large permease subunit</fullName>
    </submittedName>
</protein>
<feature type="transmembrane region" description="Helical" evidence="8">
    <location>
        <begin position="77"/>
        <end position="100"/>
    </location>
</feature>
<keyword evidence="5 8" id="KW-1133">Transmembrane helix</keyword>
<comment type="subcellular location">
    <subcellularLocation>
        <location evidence="1 7">Cell inner membrane</location>
        <topology evidence="1 7">Multi-pass membrane protein</topology>
    </subcellularLocation>
</comment>
<feature type="domain" description="TRAP C4-dicarboxylate transport system permease DctM subunit" evidence="9">
    <location>
        <begin position="8"/>
        <end position="222"/>
    </location>
</feature>
<dbReference type="InterPro" id="IPR010656">
    <property type="entry name" value="DctM"/>
</dbReference>
<feature type="transmembrane region" description="Helical" evidence="8">
    <location>
        <begin position="206"/>
        <end position="227"/>
    </location>
</feature>
<dbReference type="InterPro" id="IPR004681">
    <property type="entry name" value="TRAP_DctM"/>
</dbReference>
<accession>A0ABW2BA74</accession>
<dbReference type="EMBL" id="JBHSWG010000004">
    <property type="protein sequence ID" value="MFC6762501.1"/>
    <property type="molecule type" value="Genomic_DNA"/>
</dbReference>
<keyword evidence="2" id="KW-1003">Cell membrane</keyword>
<organism evidence="10 11">
    <name type="scientific">Sulfitobacter porphyrae</name>
    <dbReference type="NCBI Taxonomy" id="1246864"/>
    <lineage>
        <taxon>Bacteria</taxon>
        <taxon>Pseudomonadati</taxon>
        <taxon>Pseudomonadota</taxon>
        <taxon>Alphaproteobacteria</taxon>
        <taxon>Rhodobacterales</taxon>
        <taxon>Roseobacteraceae</taxon>
        <taxon>Sulfitobacter</taxon>
    </lineage>
</organism>
<feature type="transmembrane region" description="Helical" evidence="8">
    <location>
        <begin position="160"/>
        <end position="186"/>
    </location>
</feature>
<gene>
    <name evidence="10" type="ORF">ACFQFQ_27885</name>
</gene>
<dbReference type="Proteomes" id="UP001596353">
    <property type="component" value="Unassembled WGS sequence"/>
</dbReference>
<evidence type="ECO:0000313" key="10">
    <source>
        <dbReference type="EMBL" id="MFC6762501.1"/>
    </source>
</evidence>
<evidence type="ECO:0000256" key="4">
    <source>
        <dbReference type="ARBA" id="ARBA00022692"/>
    </source>
</evidence>
<evidence type="ECO:0000256" key="6">
    <source>
        <dbReference type="ARBA" id="ARBA00023136"/>
    </source>
</evidence>
<evidence type="ECO:0000256" key="1">
    <source>
        <dbReference type="ARBA" id="ARBA00004429"/>
    </source>
</evidence>
<evidence type="ECO:0000256" key="2">
    <source>
        <dbReference type="ARBA" id="ARBA00022475"/>
    </source>
</evidence>
<reference evidence="11" key="1">
    <citation type="journal article" date="2019" name="Int. J. Syst. Evol. Microbiol.">
        <title>The Global Catalogue of Microorganisms (GCM) 10K type strain sequencing project: providing services to taxonomists for standard genome sequencing and annotation.</title>
        <authorList>
            <consortium name="The Broad Institute Genomics Platform"/>
            <consortium name="The Broad Institute Genome Sequencing Center for Infectious Disease"/>
            <person name="Wu L."/>
            <person name="Ma J."/>
        </authorList>
    </citation>
    <scope>NUCLEOTIDE SEQUENCE [LARGE SCALE GENOMIC DNA]</scope>
    <source>
        <strain evidence="11">CCUG 66188</strain>
    </source>
</reference>
<feature type="transmembrane region" description="Helical" evidence="8">
    <location>
        <begin position="21"/>
        <end position="41"/>
    </location>
</feature>
<keyword evidence="6 8" id="KW-0472">Membrane</keyword>
<evidence type="ECO:0000313" key="11">
    <source>
        <dbReference type="Proteomes" id="UP001596353"/>
    </source>
</evidence>
<keyword evidence="7" id="KW-0813">Transport</keyword>
<evidence type="ECO:0000256" key="7">
    <source>
        <dbReference type="RuleBase" id="RU369079"/>
    </source>
</evidence>
<evidence type="ECO:0000256" key="3">
    <source>
        <dbReference type="ARBA" id="ARBA00022519"/>
    </source>
</evidence>
<dbReference type="Pfam" id="PF06808">
    <property type="entry name" value="DctM"/>
    <property type="match status" value="1"/>
</dbReference>
<feature type="transmembrane region" description="Helical" evidence="8">
    <location>
        <begin position="120"/>
        <end position="153"/>
    </location>
</feature>
<feature type="transmembrane region" description="Helical" evidence="8">
    <location>
        <begin position="47"/>
        <end position="65"/>
    </location>
</feature>
<name>A0ABW2BA74_9RHOB</name>